<evidence type="ECO:0000313" key="1">
    <source>
        <dbReference type="EMBL" id="MBI3539562.1"/>
    </source>
</evidence>
<reference evidence="1" key="1">
    <citation type="submission" date="2020-07" db="EMBL/GenBank/DDBJ databases">
        <title>Huge and variable diversity of episymbiotic CPR bacteria and DPANN archaea in groundwater ecosystems.</title>
        <authorList>
            <person name="He C.Y."/>
            <person name="Keren R."/>
            <person name="Whittaker M."/>
            <person name="Farag I.F."/>
            <person name="Doudna J."/>
            <person name="Cate J.H.D."/>
            <person name="Banfield J.F."/>
        </authorList>
    </citation>
    <scope>NUCLEOTIDE SEQUENCE</scope>
    <source>
        <strain evidence="1">NC_groundwater_928_Pr1_S-0.2um_72_17</strain>
    </source>
</reference>
<sequence>MRGIDGAHGEALVADLESALRDLAAPIERDPALWSRGLPRRWTAGQHTEHIAASMDLSAAPFEAAVAKLRDGTLPPVPGRGPLQSLWVVTILRMMPTGGRAHPATRPGTTPEREVVAARIARTLERHRAVVAALAAGERDRLWIANPYIPRFRFALRWHYNLPEMLRVHAVHARHHAHLIEAIAGRV</sequence>
<dbReference type="Gene3D" id="1.20.120.450">
    <property type="entry name" value="dinb family like domain"/>
    <property type="match status" value="1"/>
</dbReference>
<name>A0A9D6L4B2_UNCEI</name>
<dbReference type="InterPro" id="IPR034660">
    <property type="entry name" value="DinB/YfiT-like"/>
</dbReference>
<comment type="caution">
    <text evidence="1">The sequence shown here is derived from an EMBL/GenBank/DDBJ whole genome shotgun (WGS) entry which is preliminary data.</text>
</comment>
<organism evidence="1 2">
    <name type="scientific">Eiseniibacteriota bacterium</name>
    <dbReference type="NCBI Taxonomy" id="2212470"/>
    <lineage>
        <taxon>Bacteria</taxon>
        <taxon>Candidatus Eiseniibacteriota</taxon>
    </lineage>
</organism>
<evidence type="ECO:0000313" key="2">
    <source>
        <dbReference type="Proteomes" id="UP000807850"/>
    </source>
</evidence>
<accession>A0A9D6L4B2</accession>
<dbReference type="Proteomes" id="UP000807850">
    <property type="component" value="Unassembled WGS sequence"/>
</dbReference>
<protein>
    <recommendedName>
        <fullName evidence="3">DinB family protein</fullName>
    </recommendedName>
</protein>
<dbReference type="AlphaFoldDB" id="A0A9D6L4B2"/>
<evidence type="ECO:0008006" key="3">
    <source>
        <dbReference type="Google" id="ProtNLM"/>
    </source>
</evidence>
<gene>
    <name evidence="1" type="ORF">HY076_04760</name>
</gene>
<proteinExistence type="predicted"/>
<dbReference type="EMBL" id="JACQAY010000148">
    <property type="protein sequence ID" value="MBI3539562.1"/>
    <property type="molecule type" value="Genomic_DNA"/>
</dbReference>